<dbReference type="OrthoDB" id="9977870at2759"/>
<evidence type="ECO:0000313" key="2">
    <source>
        <dbReference type="EMBL" id="KAF5662999.1"/>
    </source>
</evidence>
<dbReference type="EMBL" id="JAAGWQ010000153">
    <property type="protein sequence ID" value="KAF5662999.1"/>
    <property type="molecule type" value="Genomic_DNA"/>
</dbReference>
<feature type="compositionally biased region" description="Low complexity" evidence="1">
    <location>
        <begin position="242"/>
        <end position="260"/>
    </location>
</feature>
<feature type="compositionally biased region" description="Polar residues" evidence="1">
    <location>
        <begin position="7"/>
        <end position="24"/>
    </location>
</feature>
<reference evidence="2 3" key="1">
    <citation type="submission" date="2020-05" db="EMBL/GenBank/DDBJ databases">
        <title>Identification and distribution of gene clusters putatively required for synthesis of sphingolipid metabolism inhibitors in phylogenetically diverse species of the filamentous fungus Fusarium.</title>
        <authorList>
            <person name="Kim H.-S."/>
            <person name="Busman M."/>
            <person name="Brown D.W."/>
            <person name="Divon H."/>
            <person name="Uhlig S."/>
            <person name="Proctor R.H."/>
        </authorList>
    </citation>
    <scope>NUCLEOTIDE SEQUENCE [LARGE SCALE GENOMIC DNA]</scope>
    <source>
        <strain evidence="2 3">NRRL 20693</strain>
    </source>
</reference>
<dbReference type="AlphaFoldDB" id="A0A8H5T5N6"/>
<accession>A0A8H5T5N6</accession>
<sequence length="598" mass="64477">MSDHTRSQNMSLSRSGHNSLGSKDQTPHLIVDLRALRILLDITAAGQAAENTAVAEVIAAVNQSAQQSIQQQPFESQSTGLSSSDAVEVEASTVYSPGKYVQHHHLEKSSSVAAIIISPVASTEPHVPGTPAHTFAKIASSEVDSASLSSGHDDVDVESDIYTDHHVGGRPRKSAFQMRIEQVSKTRLSAFTSSALSFLTQTDVGHIVRSQENSGGQPPIPDHQKDDGATGSVTNGFTDVVSCSASKGSSSDSSETGTAGSRDHPTTLRGDDGEEDLISFDVTLCYDTAYLKPQASDSAPTTETETVDMMSEVTKADQDETVKPPQTADVSEPKAIPTVEPIAALEDPPSAQTTSMGGSHQLPVFRPESEVADTSSVRGETSFPPTCCGYLVPVDANLSTFDRKILEKFLAKKFGVDLGTPELAVCKYPSVFAPSPPTEGTLRDQLAKHIESQGKKLCHLCKKAIDKDAVCPDCCYRCSQPRGSCKCPWWEERQLKHSETATAFRVYNPKAPTFRPTISQPGPRQIKHQARPFGGLFPNQNRTAGAEPRGINCRHLEMKKMGKPGPCFDCKVKLPGGGWYCLQCHYLLCEKCKIIRHG</sequence>
<evidence type="ECO:0000256" key="1">
    <source>
        <dbReference type="SAM" id="MobiDB-lite"/>
    </source>
</evidence>
<feature type="region of interest" description="Disordered" evidence="1">
    <location>
        <begin position="209"/>
        <end position="275"/>
    </location>
</feature>
<gene>
    <name evidence="2" type="ORF">FHETE_7693</name>
</gene>
<proteinExistence type="predicted"/>
<feature type="region of interest" description="Disordered" evidence="1">
    <location>
        <begin position="1"/>
        <end position="24"/>
    </location>
</feature>
<protein>
    <submittedName>
        <fullName evidence="2">Uncharacterized protein</fullName>
    </submittedName>
</protein>
<organism evidence="2 3">
    <name type="scientific">Fusarium heterosporum</name>
    <dbReference type="NCBI Taxonomy" id="42747"/>
    <lineage>
        <taxon>Eukaryota</taxon>
        <taxon>Fungi</taxon>
        <taxon>Dikarya</taxon>
        <taxon>Ascomycota</taxon>
        <taxon>Pezizomycotina</taxon>
        <taxon>Sordariomycetes</taxon>
        <taxon>Hypocreomycetidae</taxon>
        <taxon>Hypocreales</taxon>
        <taxon>Nectriaceae</taxon>
        <taxon>Fusarium</taxon>
        <taxon>Fusarium heterosporum species complex</taxon>
    </lineage>
</organism>
<dbReference type="Proteomes" id="UP000567885">
    <property type="component" value="Unassembled WGS sequence"/>
</dbReference>
<feature type="compositionally biased region" description="Basic and acidic residues" evidence="1">
    <location>
        <begin position="261"/>
        <end position="271"/>
    </location>
</feature>
<keyword evidence="3" id="KW-1185">Reference proteome</keyword>
<name>A0A8H5T5N6_FUSHE</name>
<evidence type="ECO:0000313" key="3">
    <source>
        <dbReference type="Proteomes" id="UP000567885"/>
    </source>
</evidence>
<comment type="caution">
    <text evidence="2">The sequence shown here is derived from an EMBL/GenBank/DDBJ whole genome shotgun (WGS) entry which is preliminary data.</text>
</comment>